<dbReference type="SMART" id="SM00184">
    <property type="entry name" value="RING"/>
    <property type="match status" value="1"/>
</dbReference>
<keyword evidence="7" id="KW-0812">Transmembrane</keyword>
<dbReference type="RefSeq" id="XP_020092134.1">
    <property type="nucleotide sequence ID" value="XM_020236545.1"/>
</dbReference>
<dbReference type="AlphaFoldDB" id="A0A6P5F842"/>
<evidence type="ECO:0000259" key="8">
    <source>
        <dbReference type="PROSITE" id="PS50089"/>
    </source>
</evidence>
<evidence type="ECO:0000256" key="3">
    <source>
        <dbReference type="ARBA" id="ARBA00022771"/>
    </source>
</evidence>
<keyword evidence="3 6" id="KW-0863">Zinc-finger</keyword>
<proteinExistence type="predicted"/>
<dbReference type="SUPFAM" id="SSF57850">
    <property type="entry name" value="RING/U-box"/>
    <property type="match status" value="1"/>
</dbReference>
<comment type="subcellular location">
    <subcellularLocation>
        <location evidence="1">Membrane</location>
    </subcellularLocation>
</comment>
<evidence type="ECO:0000256" key="2">
    <source>
        <dbReference type="ARBA" id="ARBA00022723"/>
    </source>
</evidence>
<name>A0A6P5F842_ANACO</name>
<evidence type="ECO:0000313" key="10">
    <source>
        <dbReference type="RefSeq" id="XP_020092134.1"/>
    </source>
</evidence>
<reference evidence="10" key="2">
    <citation type="submission" date="2025-08" db="UniProtKB">
        <authorList>
            <consortium name="RefSeq"/>
        </authorList>
    </citation>
    <scope>IDENTIFICATION</scope>
    <source>
        <tissue evidence="10">Leaf</tissue>
    </source>
</reference>
<dbReference type="Gene3D" id="3.30.40.10">
    <property type="entry name" value="Zinc/RING finger domain, C3HC4 (zinc finger)"/>
    <property type="match status" value="1"/>
</dbReference>
<dbReference type="PROSITE" id="PS50089">
    <property type="entry name" value="ZF_RING_2"/>
    <property type="match status" value="1"/>
</dbReference>
<sequence>MEGFWSEFPGLIFGLCMSSLRKLAFACLTCTFALCGAIIGSISGALKGQTTETGLFRGAGIGAVAGAVVSLEVLESCLQGELLSKVAIFGSLLNGKIFREWVSPAILKAYQWQINTIEASDRDNFDFLGVDREIGLLPEILRKLPELEISCGEIVDSCGEMISCAICLQDFKKGESARRMPKCGHLFHTLCIDRWLVRHGSCPVCRQDACLEHH</sequence>
<dbReference type="Pfam" id="PF13639">
    <property type="entry name" value="zf-RING_2"/>
    <property type="match status" value="1"/>
</dbReference>
<evidence type="ECO:0000256" key="7">
    <source>
        <dbReference type="SAM" id="Phobius"/>
    </source>
</evidence>
<dbReference type="InterPro" id="IPR001841">
    <property type="entry name" value="Znf_RING"/>
</dbReference>
<evidence type="ECO:0000256" key="5">
    <source>
        <dbReference type="ARBA" id="ARBA00023136"/>
    </source>
</evidence>
<keyword evidence="4" id="KW-0862">Zinc</keyword>
<feature type="transmembrane region" description="Helical" evidence="7">
    <location>
        <begin position="54"/>
        <end position="74"/>
    </location>
</feature>
<evidence type="ECO:0000256" key="6">
    <source>
        <dbReference type="PROSITE-ProRule" id="PRU00175"/>
    </source>
</evidence>
<accession>A0A6P5F842</accession>
<evidence type="ECO:0000313" key="9">
    <source>
        <dbReference type="Proteomes" id="UP000515123"/>
    </source>
</evidence>
<dbReference type="Gramene" id="Aco010501.1.mrna1">
    <property type="protein sequence ID" value="Aco010501.1.mrna1"/>
    <property type="gene ID" value="Aco010501.1.path1"/>
</dbReference>
<feature type="domain" description="RING-type" evidence="8">
    <location>
        <begin position="164"/>
        <end position="206"/>
    </location>
</feature>
<keyword evidence="7" id="KW-1133">Transmembrane helix</keyword>
<dbReference type="OrthoDB" id="8062037at2759"/>
<dbReference type="PANTHER" id="PTHR46151">
    <property type="entry name" value="NEP1-INTERACTING PROTEIN-LIKE 2"/>
    <property type="match status" value="1"/>
</dbReference>
<dbReference type="GO" id="GO:0016020">
    <property type="term" value="C:membrane"/>
    <property type="evidence" value="ECO:0007669"/>
    <property type="project" value="UniProtKB-SubCell"/>
</dbReference>
<dbReference type="GeneID" id="109712788"/>
<evidence type="ECO:0000256" key="4">
    <source>
        <dbReference type="ARBA" id="ARBA00022833"/>
    </source>
</evidence>
<protein>
    <submittedName>
        <fullName evidence="10">NEP1-interacting protein-like 1</fullName>
    </submittedName>
</protein>
<reference evidence="9" key="1">
    <citation type="journal article" date="2015" name="Nat. Genet.">
        <title>The pineapple genome and the evolution of CAM photosynthesis.</title>
        <authorList>
            <person name="Ming R."/>
            <person name="VanBuren R."/>
            <person name="Wai C.M."/>
            <person name="Tang H."/>
            <person name="Schatz M.C."/>
            <person name="Bowers J.E."/>
            <person name="Lyons E."/>
            <person name="Wang M.L."/>
            <person name="Chen J."/>
            <person name="Biggers E."/>
            <person name="Zhang J."/>
            <person name="Huang L."/>
            <person name="Zhang L."/>
            <person name="Miao W."/>
            <person name="Zhang J."/>
            <person name="Ye Z."/>
            <person name="Miao C."/>
            <person name="Lin Z."/>
            <person name="Wang H."/>
            <person name="Zhou H."/>
            <person name="Yim W.C."/>
            <person name="Priest H.D."/>
            <person name="Zheng C."/>
            <person name="Woodhouse M."/>
            <person name="Edger P.P."/>
            <person name="Guyot R."/>
            <person name="Guo H.B."/>
            <person name="Guo H."/>
            <person name="Zheng G."/>
            <person name="Singh R."/>
            <person name="Sharma A."/>
            <person name="Min X."/>
            <person name="Zheng Y."/>
            <person name="Lee H."/>
            <person name="Gurtowski J."/>
            <person name="Sedlazeck F.J."/>
            <person name="Harkess A."/>
            <person name="McKain M.R."/>
            <person name="Liao Z."/>
            <person name="Fang J."/>
            <person name="Liu J."/>
            <person name="Zhang X."/>
            <person name="Zhang Q."/>
            <person name="Hu W."/>
            <person name="Qin Y."/>
            <person name="Wang K."/>
            <person name="Chen L.Y."/>
            <person name="Shirley N."/>
            <person name="Lin Y.R."/>
            <person name="Liu L.Y."/>
            <person name="Hernandez A.G."/>
            <person name="Wright C.L."/>
            <person name="Bulone V."/>
            <person name="Tuskan G.A."/>
            <person name="Heath K."/>
            <person name="Zee F."/>
            <person name="Moore P.H."/>
            <person name="Sunkar R."/>
            <person name="Leebens-Mack J.H."/>
            <person name="Mockler T."/>
            <person name="Bennetzen J.L."/>
            <person name="Freeling M."/>
            <person name="Sankoff D."/>
            <person name="Paterson A.H."/>
            <person name="Zhu X."/>
            <person name="Yang X."/>
            <person name="Smith J.A."/>
            <person name="Cushman J.C."/>
            <person name="Paull R.E."/>
            <person name="Yu Q."/>
        </authorList>
    </citation>
    <scope>NUCLEOTIDE SEQUENCE [LARGE SCALE GENOMIC DNA]</scope>
    <source>
        <strain evidence="9">cv. F153</strain>
    </source>
</reference>
<dbReference type="InterPro" id="IPR013083">
    <property type="entry name" value="Znf_RING/FYVE/PHD"/>
</dbReference>
<dbReference type="PANTHER" id="PTHR46151:SF12">
    <property type="entry name" value="RING_U-BOX SUPERFAMILY PROTEIN"/>
    <property type="match status" value="1"/>
</dbReference>
<keyword evidence="9" id="KW-1185">Reference proteome</keyword>
<keyword evidence="2" id="KW-0479">Metal-binding</keyword>
<dbReference type="GO" id="GO:0008270">
    <property type="term" value="F:zinc ion binding"/>
    <property type="evidence" value="ECO:0007669"/>
    <property type="project" value="UniProtKB-KW"/>
</dbReference>
<gene>
    <name evidence="10" type="primary">LOC109712788</name>
</gene>
<organism evidence="9 10">
    <name type="scientific">Ananas comosus</name>
    <name type="common">Pineapple</name>
    <name type="synonym">Ananas ananas</name>
    <dbReference type="NCBI Taxonomy" id="4615"/>
    <lineage>
        <taxon>Eukaryota</taxon>
        <taxon>Viridiplantae</taxon>
        <taxon>Streptophyta</taxon>
        <taxon>Embryophyta</taxon>
        <taxon>Tracheophyta</taxon>
        <taxon>Spermatophyta</taxon>
        <taxon>Magnoliopsida</taxon>
        <taxon>Liliopsida</taxon>
        <taxon>Poales</taxon>
        <taxon>Bromeliaceae</taxon>
        <taxon>Bromelioideae</taxon>
        <taxon>Ananas</taxon>
    </lineage>
</organism>
<evidence type="ECO:0000256" key="1">
    <source>
        <dbReference type="ARBA" id="ARBA00004370"/>
    </source>
</evidence>
<feature type="transmembrane region" description="Helical" evidence="7">
    <location>
        <begin position="23"/>
        <end position="42"/>
    </location>
</feature>
<keyword evidence="5 7" id="KW-0472">Membrane</keyword>
<dbReference type="Proteomes" id="UP000515123">
    <property type="component" value="Linkage group 7"/>
</dbReference>